<dbReference type="InterPro" id="IPR005645">
    <property type="entry name" value="FSH-like_dom"/>
</dbReference>
<evidence type="ECO:0000259" key="5">
    <source>
        <dbReference type="Pfam" id="PF01757"/>
    </source>
</evidence>
<evidence type="ECO:0000256" key="2">
    <source>
        <dbReference type="ARBA" id="ARBA00022598"/>
    </source>
</evidence>
<sequence>MFDKEIPVQQKVLALHGMGSNKLVTELQLQNLGIVNENYSITYINGVISVDTPEVSLSELTNIINEEWYSWLPPKAQWHEVNSEILLKNICEAIIKVLVVIEKYGPFDIGYGFSQGGYIIDLINNLPNDPILLEAVKSHLGRELSFDISTQLPFKNLIYACVGSTLSISELRRLAGLSKRKDDFKTQSIIYLIGKHDVQKSYSENFVLENSSIISQVIYLDGGHEINSNVPDHIKKSIKESLENKVPKNSSNSMLRPSCTFSSLEVFDEYQATQVYISTKDQPHTIVDLLFKRTSTAPLFRHARNNDQSLCTTYGQMLAFLSPKGEGDLRRIGVKDNEIIAYVAPPGGSAESAVTFLTIAAQACAVPLSVTMTENETLEALKQLQVDHIVIFENVNAKSVITACEKYCAELSKQLHYVQILGNEAPGLFRFKNSLKDFESLPPLLSSAENDCLLLRTSGTTSTPKIVPLKQKDLVLNSTILANSIGINEFDITYSVMPLDHIGGISASILASLSVGAAITCDGLYNPQLMVEALKESSPQPTWYSSVPTIHVATLQYLKQNNEKYLNEDGIWTEHNLRLIRSGAAALREEDRIALMRTYDCPVLPTYSMSELMPISQPIQTEMSWDIQEGSVGVPLIASLIIVNSETLLPQPYGVTGEIAISGDTVFSGYKDNLEANQNSRFLMKLPNAIKEQVWFLTGDLGQIDNLGNLTLKGRSKELIKRGGEQISPSEIEDKLIGYAGIDLAICFPVPSEIYGEEVGCVIVSSDPKFDKENLKTWAGQLRKFLIEQGVAIHKIPSIWTTANKTDLPMTNSKKYKRNSMAQALQITTTQSPANSSLNTNKEILTKNISPDKPKVDWDSIAGFRFILACYVMFMHFGSNNSWDAFNNLRQFQWHVNSFFILAGFSLAILMPSLIQKKFAFVKSKIAVMYPLYVLAIIFAMANLFVSCEPSTFISNFSWASLHSTAPYCQGTPLIESSWTGNVISSLIIYLTGLQATPLWGASWFIGFYLWFISMYFQCLVVFPLAYNALYKNRGNINKILLYIGVGLIINMIILWGFWYGYAIDFVGYGPFDTITGIKTTPSASQILEAGKDNAVGLGFYLFAPFWMIYFLLGIGAAFLYDAIRPTEQKRSQIWGYIADSITIIILCVAAAHVSQGYFHLTPEITKVPVDFYFMRPEEANSYADPGITNRIWDEIYSRSFAPLTLLWIFAM</sequence>
<dbReference type="SUPFAM" id="SSF56801">
    <property type="entry name" value="Acetyl-CoA synthetase-like"/>
    <property type="match status" value="1"/>
</dbReference>
<keyword evidence="3" id="KW-0812">Transmembrane</keyword>
<dbReference type="GO" id="GO:0031956">
    <property type="term" value="F:medium-chain fatty acid-CoA ligase activity"/>
    <property type="evidence" value="ECO:0007669"/>
    <property type="project" value="TreeGrafter"/>
</dbReference>
<evidence type="ECO:0000313" key="7">
    <source>
        <dbReference type="EMBL" id="USU94957.1"/>
    </source>
</evidence>
<dbReference type="Pfam" id="PF03959">
    <property type="entry name" value="FSH1"/>
    <property type="match status" value="1"/>
</dbReference>
<feature type="transmembrane region" description="Helical" evidence="3">
    <location>
        <begin position="927"/>
        <end position="946"/>
    </location>
</feature>
<dbReference type="Gene3D" id="3.40.50.12780">
    <property type="entry name" value="N-terminal domain of ligase-like"/>
    <property type="match status" value="1"/>
</dbReference>
<dbReference type="InterPro" id="IPR020845">
    <property type="entry name" value="AMP-binding_CS"/>
</dbReference>
<dbReference type="InterPro" id="IPR029058">
    <property type="entry name" value="AB_hydrolase_fold"/>
</dbReference>
<dbReference type="Gene3D" id="3.30.300.30">
    <property type="match status" value="1"/>
</dbReference>
<comment type="similarity">
    <text evidence="1">Belongs to the ATP-dependent AMP-binding enzyme family.</text>
</comment>
<dbReference type="RefSeq" id="WP_228287311.1">
    <property type="nucleotide sequence ID" value="NZ_CP029610.1"/>
</dbReference>
<protein>
    <submittedName>
        <fullName evidence="7">AMP-binding protein</fullName>
    </submittedName>
</protein>
<dbReference type="Pfam" id="PF01757">
    <property type="entry name" value="Acyl_transf_3"/>
    <property type="match status" value="1"/>
</dbReference>
<dbReference type="InterPro" id="IPR042099">
    <property type="entry name" value="ANL_N_sf"/>
</dbReference>
<dbReference type="InterPro" id="IPR002656">
    <property type="entry name" value="Acyl_transf_3_dom"/>
</dbReference>
<keyword evidence="3" id="KW-1133">Transmembrane helix</keyword>
<dbReference type="Proteomes" id="UP001055514">
    <property type="component" value="Chromosome"/>
</dbReference>
<evidence type="ECO:0000259" key="6">
    <source>
        <dbReference type="Pfam" id="PF03959"/>
    </source>
</evidence>
<keyword evidence="3" id="KW-0472">Membrane</keyword>
<keyword evidence="2" id="KW-0436">Ligase</keyword>
<feature type="transmembrane region" description="Helical" evidence="3">
    <location>
        <begin position="856"/>
        <end position="874"/>
    </location>
</feature>
<feature type="transmembrane region" description="Helical" evidence="3">
    <location>
        <begin position="894"/>
        <end position="915"/>
    </location>
</feature>
<dbReference type="PROSITE" id="PS00455">
    <property type="entry name" value="AMP_BINDING"/>
    <property type="match status" value="1"/>
</dbReference>
<evidence type="ECO:0000313" key="8">
    <source>
        <dbReference type="Proteomes" id="UP001055514"/>
    </source>
</evidence>
<dbReference type="PANTHER" id="PTHR43201">
    <property type="entry name" value="ACYL-COA SYNTHETASE"/>
    <property type="match status" value="1"/>
</dbReference>
<feature type="transmembrane region" description="Helical" evidence="3">
    <location>
        <begin position="1134"/>
        <end position="1154"/>
    </location>
</feature>
<feature type="transmembrane region" description="Helical" evidence="3">
    <location>
        <begin position="1008"/>
        <end position="1028"/>
    </location>
</feature>
<dbReference type="GO" id="GO:0006631">
    <property type="term" value="P:fatty acid metabolic process"/>
    <property type="evidence" value="ECO:0007669"/>
    <property type="project" value="TreeGrafter"/>
</dbReference>
<gene>
    <name evidence="7" type="ORF">MWH18_01275</name>
</gene>
<accession>A0AAE9M8R2</accession>
<dbReference type="Gene3D" id="3.40.50.1820">
    <property type="entry name" value="alpha/beta hydrolase"/>
    <property type="match status" value="1"/>
</dbReference>
<dbReference type="GO" id="GO:0016747">
    <property type="term" value="F:acyltransferase activity, transferring groups other than amino-acyl groups"/>
    <property type="evidence" value="ECO:0007669"/>
    <property type="project" value="InterPro"/>
</dbReference>
<dbReference type="Pfam" id="PF00501">
    <property type="entry name" value="AMP-binding"/>
    <property type="match status" value="1"/>
</dbReference>
<evidence type="ECO:0000256" key="1">
    <source>
        <dbReference type="ARBA" id="ARBA00006432"/>
    </source>
</evidence>
<feature type="transmembrane region" description="Helical" evidence="3">
    <location>
        <begin position="1098"/>
        <end position="1122"/>
    </location>
</feature>
<dbReference type="PANTHER" id="PTHR43201:SF5">
    <property type="entry name" value="MEDIUM-CHAIN ACYL-COA LIGASE ACSF2, MITOCHONDRIAL"/>
    <property type="match status" value="1"/>
</dbReference>
<evidence type="ECO:0000259" key="4">
    <source>
        <dbReference type="Pfam" id="PF00501"/>
    </source>
</evidence>
<reference evidence="7" key="1">
    <citation type="submission" date="2022-04" db="EMBL/GenBank/DDBJ databases">
        <title>Emergence of ST220 Acinetobacter pittii strain in bloodstream infection, which co-producing chromosomal NDM-1 and OXA-820 carbapenemases.</title>
        <authorList>
            <person name="Tian C."/>
            <person name="Xing M."/>
            <person name="Fu L."/>
            <person name="Xia D."/>
        </authorList>
    </citation>
    <scope>NUCLEOTIDE SEQUENCE</scope>
    <source>
        <strain evidence="7">TCM</strain>
    </source>
</reference>
<feature type="domain" description="Serine hydrolase" evidence="6">
    <location>
        <begin position="9"/>
        <end position="226"/>
    </location>
</feature>
<dbReference type="InterPro" id="IPR000873">
    <property type="entry name" value="AMP-dep_synth/lig_dom"/>
</dbReference>
<feature type="transmembrane region" description="Helical" evidence="3">
    <location>
        <begin position="1040"/>
        <end position="1062"/>
    </location>
</feature>
<organism evidence="7 8">
    <name type="scientific">Acinetobacter pittii</name>
    <name type="common">Acinetobacter genomosp. 3</name>
    <dbReference type="NCBI Taxonomy" id="48296"/>
    <lineage>
        <taxon>Bacteria</taxon>
        <taxon>Pseudomonadati</taxon>
        <taxon>Pseudomonadota</taxon>
        <taxon>Gammaproteobacteria</taxon>
        <taxon>Moraxellales</taxon>
        <taxon>Moraxellaceae</taxon>
        <taxon>Acinetobacter</taxon>
        <taxon>Acinetobacter calcoaceticus/baumannii complex</taxon>
    </lineage>
</organism>
<dbReference type="AlphaFoldDB" id="A0AAE9M8R2"/>
<name>A0AAE9M8R2_ACIPI</name>
<feature type="domain" description="Acyltransferase 3" evidence="5">
    <location>
        <begin position="860"/>
        <end position="1153"/>
    </location>
</feature>
<proteinExistence type="inferred from homology"/>
<dbReference type="InterPro" id="IPR045851">
    <property type="entry name" value="AMP-bd_C_sf"/>
</dbReference>
<feature type="domain" description="AMP-dependent synthetase/ligase" evidence="4">
    <location>
        <begin position="329"/>
        <end position="670"/>
    </location>
</feature>
<dbReference type="EMBL" id="CP095407">
    <property type="protein sequence ID" value="USU94957.1"/>
    <property type="molecule type" value="Genomic_DNA"/>
</dbReference>
<evidence type="ECO:0000256" key="3">
    <source>
        <dbReference type="SAM" id="Phobius"/>
    </source>
</evidence>